<dbReference type="GO" id="GO:0034597">
    <property type="term" value="F:phosphatidylinositol-4,5-bisphosphate 4-phosphatase activity"/>
    <property type="evidence" value="ECO:0007669"/>
    <property type="project" value="UniProtKB-EC"/>
</dbReference>
<keyword evidence="13" id="KW-1185">Reference proteome</keyword>
<dbReference type="OrthoDB" id="9939933at2759"/>
<accession>A0A8E0RSU1</accession>
<evidence type="ECO:0000313" key="13">
    <source>
        <dbReference type="Proteomes" id="UP000728185"/>
    </source>
</evidence>
<evidence type="ECO:0000256" key="5">
    <source>
        <dbReference type="ARBA" id="ARBA00022692"/>
    </source>
</evidence>
<evidence type="ECO:0000256" key="3">
    <source>
        <dbReference type="ARBA" id="ARBA00004155"/>
    </source>
</evidence>
<keyword evidence="5" id="KW-0812">Transmembrane</keyword>
<evidence type="ECO:0000256" key="8">
    <source>
        <dbReference type="ARBA" id="ARBA00022989"/>
    </source>
</evidence>
<dbReference type="GO" id="GO:0046856">
    <property type="term" value="P:phosphatidylinositol dephosphorylation"/>
    <property type="evidence" value="ECO:0007669"/>
    <property type="project" value="InterPro"/>
</dbReference>
<evidence type="ECO:0000256" key="11">
    <source>
        <dbReference type="RuleBase" id="RU365008"/>
    </source>
</evidence>
<evidence type="ECO:0000313" key="12">
    <source>
        <dbReference type="EMBL" id="KAA0192598.1"/>
    </source>
</evidence>
<comment type="caution">
    <text evidence="12">The sequence shown here is derived from an EMBL/GenBank/DDBJ whole genome shotgun (WGS) entry which is preliminary data.</text>
</comment>
<evidence type="ECO:0000256" key="7">
    <source>
        <dbReference type="ARBA" id="ARBA00022801"/>
    </source>
</evidence>
<evidence type="ECO:0000256" key="1">
    <source>
        <dbReference type="ARBA" id="ARBA00001261"/>
    </source>
</evidence>
<evidence type="ECO:0000256" key="10">
    <source>
        <dbReference type="ARBA" id="ARBA00023228"/>
    </source>
</evidence>
<keyword evidence="9" id="KW-0472">Membrane</keyword>
<comment type="subcellular location">
    <subcellularLocation>
        <location evidence="2 11">Late endosome membrane</location>
        <topology evidence="2 11">Multi-pass membrane protein</topology>
    </subcellularLocation>
    <subcellularLocation>
        <location evidence="3 11">Lysosome membrane</location>
        <topology evidence="3 11">Multi-pass membrane protein</topology>
    </subcellularLocation>
</comment>
<dbReference type="AlphaFoldDB" id="A0A8E0RSU1"/>
<keyword evidence="8" id="KW-1133">Transmembrane helix</keyword>
<sequence>MSEFFTLSGHKRSPSASEKVFPTGRISFTRVNRSSSLEETTRINSIPTSCRAPIASTSKNLGRLIFCQACGNNIEIPLNYSKLVVLCRSCHESTPTRPPPRDKRFFRCECGRLVLVSVYSHAVNCPRPGCPRRLILPASTVISVDHRHSDDGFHLRGGFDVQIFERSVYYARVGYRGKQLYNKKKVVPI</sequence>
<dbReference type="Pfam" id="PF09788">
    <property type="entry name" value="Tmemb_55A"/>
    <property type="match status" value="1"/>
</dbReference>
<dbReference type="EC" id="3.1.3.78" evidence="4 11"/>
<dbReference type="Proteomes" id="UP000728185">
    <property type="component" value="Unassembled WGS sequence"/>
</dbReference>
<comment type="function">
    <text evidence="11">Catalyzes the hydrolysis of phosphatidylinositol-4,5-bisphosphate (PtdIns-4,5-P2) to phosphatidylinositol-4-phosphate (PtdIns-4-P).</text>
</comment>
<evidence type="ECO:0000256" key="2">
    <source>
        <dbReference type="ARBA" id="ARBA00004107"/>
    </source>
</evidence>
<dbReference type="PANTHER" id="PTHR21014">
    <property type="entry name" value="PHOSPHATIDYLINOSITOL-4,5-BISPHOSPHATE 4-PHOSPHATASE"/>
    <property type="match status" value="1"/>
</dbReference>
<reference evidence="12" key="1">
    <citation type="submission" date="2019-05" db="EMBL/GenBank/DDBJ databases">
        <title>Annotation for the trematode Fasciolopsis buski.</title>
        <authorList>
            <person name="Choi Y.-J."/>
        </authorList>
    </citation>
    <scope>NUCLEOTIDE SEQUENCE</scope>
    <source>
        <strain evidence="12">HT</strain>
        <tissue evidence="12">Whole worm</tissue>
    </source>
</reference>
<dbReference type="InterPro" id="IPR019178">
    <property type="entry name" value="PtdIns-P2-Ptase"/>
</dbReference>
<name>A0A8E0RSU1_9TREM</name>
<dbReference type="GO" id="GO:0031902">
    <property type="term" value="C:late endosome membrane"/>
    <property type="evidence" value="ECO:0007669"/>
    <property type="project" value="UniProtKB-SubCell"/>
</dbReference>
<dbReference type="GO" id="GO:0005886">
    <property type="term" value="C:plasma membrane"/>
    <property type="evidence" value="ECO:0007669"/>
    <property type="project" value="TreeGrafter"/>
</dbReference>
<dbReference type="GO" id="GO:0030670">
    <property type="term" value="C:phagocytic vesicle membrane"/>
    <property type="evidence" value="ECO:0007669"/>
    <property type="project" value="TreeGrafter"/>
</dbReference>
<proteinExistence type="predicted"/>
<dbReference type="EMBL" id="LUCM01005578">
    <property type="protein sequence ID" value="KAA0192598.1"/>
    <property type="molecule type" value="Genomic_DNA"/>
</dbReference>
<keyword evidence="10 11" id="KW-0458">Lysosome</keyword>
<organism evidence="12 13">
    <name type="scientific">Fasciolopsis buskii</name>
    <dbReference type="NCBI Taxonomy" id="27845"/>
    <lineage>
        <taxon>Eukaryota</taxon>
        <taxon>Metazoa</taxon>
        <taxon>Spiralia</taxon>
        <taxon>Lophotrochozoa</taxon>
        <taxon>Platyhelminthes</taxon>
        <taxon>Trematoda</taxon>
        <taxon>Digenea</taxon>
        <taxon>Plagiorchiida</taxon>
        <taxon>Echinostomata</taxon>
        <taxon>Echinostomatoidea</taxon>
        <taxon>Fasciolidae</taxon>
        <taxon>Fasciolopsis</taxon>
    </lineage>
</organism>
<keyword evidence="6 11" id="KW-0967">Endosome</keyword>
<dbReference type="PANTHER" id="PTHR21014:SF6">
    <property type="entry name" value="PHOSPHATIDYLINOSITOL-4,5-BISPHOSPHATE 4-PHOSPHATASE"/>
    <property type="match status" value="1"/>
</dbReference>
<evidence type="ECO:0000256" key="9">
    <source>
        <dbReference type="ARBA" id="ARBA00023136"/>
    </source>
</evidence>
<evidence type="ECO:0000256" key="6">
    <source>
        <dbReference type="ARBA" id="ARBA00022753"/>
    </source>
</evidence>
<protein>
    <recommendedName>
        <fullName evidence="4 11">Phosphatidylinositol-4,5-bisphosphate 4-phosphatase</fullName>
        <ecNumber evidence="4 11">3.1.3.78</ecNumber>
    </recommendedName>
</protein>
<keyword evidence="7 11" id="KW-0378">Hydrolase</keyword>
<gene>
    <name evidence="12" type="ORF">FBUS_07796</name>
</gene>
<evidence type="ECO:0000256" key="4">
    <source>
        <dbReference type="ARBA" id="ARBA00012936"/>
    </source>
</evidence>
<comment type="catalytic activity">
    <reaction evidence="1 11">
        <text>a 1,2-diacyl-sn-glycero-3-phospho-(1D-myo-inositol-4,5-bisphosphate) + H2O = a 1,2-diacyl-sn-glycero-3-phospho-(1D-myo-inositol-5-phosphate) + phosphate</text>
        <dbReference type="Rhea" id="RHEA:25674"/>
        <dbReference type="ChEBI" id="CHEBI:15377"/>
        <dbReference type="ChEBI" id="CHEBI:43474"/>
        <dbReference type="ChEBI" id="CHEBI:57795"/>
        <dbReference type="ChEBI" id="CHEBI:58456"/>
        <dbReference type="EC" id="3.1.3.78"/>
    </reaction>
</comment>
<dbReference type="GO" id="GO:0005765">
    <property type="term" value="C:lysosomal membrane"/>
    <property type="evidence" value="ECO:0007669"/>
    <property type="project" value="UniProtKB-SubCell"/>
</dbReference>